<dbReference type="EMBL" id="CAXJRC010000023">
    <property type="protein sequence ID" value="CAL2107121.1"/>
    <property type="molecule type" value="Genomic_DNA"/>
</dbReference>
<accession>A0ABP1FDZ6</accession>
<evidence type="ECO:0000313" key="2">
    <source>
        <dbReference type="Proteomes" id="UP001497602"/>
    </source>
</evidence>
<dbReference type="Proteomes" id="UP001497602">
    <property type="component" value="Unassembled WGS sequence"/>
</dbReference>
<reference evidence="1 2" key="1">
    <citation type="submission" date="2024-05" db="EMBL/GenBank/DDBJ databases">
        <authorList>
            <person name="Duchaud E."/>
        </authorList>
    </citation>
    <scope>NUCLEOTIDE SEQUENCE [LARGE SCALE GENOMIC DNA]</scope>
    <source>
        <strain evidence="1">Ena-SAMPLE-TAB-13-05-2024-13:56:06:370-140305</strain>
    </source>
</reference>
<protein>
    <submittedName>
        <fullName evidence="1">Uncharacterized protein</fullName>
    </submittedName>
</protein>
<comment type="caution">
    <text evidence="1">The sequence shown here is derived from an EMBL/GenBank/DDBJ whole genome shotgun (WGS) entry which is preliminary data.</text>
</comment>
<sequence>MGFLIENIRKDDNIFVKMKQKIMFLSFKNERDCKNSLFSLKIQFSQLRQL</sequence>
<name>A0ABP1FDZ6_9FLAO</name>
<evidence type="ECO:0000313" key="1">
    <source>
        <dbReference type="EMBL" id="CAL2107121.1"/>
    </source>
</evidence>
<proteinExistence type="predicted"/>
<keyword evidence="2" id="KW-1185">Reference proteome</keyword>
<gene>
    <name evidence="1" type="ORF">T190115A13A_300005</name>
</gene>
<organism evidence="1 2">
    <name type="scientific">Tenacibaculum vairaonense</name>
    <dbReference type="NCBI Taxonomy" id="3137860"/>
    <lineage>
        <taxon>Bacteria</taxon>
        <taxon>Pseudomonadati</taxon>
        <taxon>Bacteroidota</taxon>
        <taxon>Flavobacteriia</taxon>
        <taxon>Flavobacteriales</taxon>
        <taxon>Flavobacteriaceae</taxon>
        <taxon>Tenacibaculum</taxon>
    </lineage>
</organism>